<dbReference type="FunFam" id="3.40.190.80:FF:000001">
    <property type="entry name" value="Fructose-1,6-bisphosphatase class 1"/>
    <property type="match status" value="1"/>
</dbReference>
<evidence type="ECO:0000256" key="8">
    <source>
        <dbReference type="ARBA" id="ARBA00022801"/>
    </source>
</evidence>
<dbReference type="EC" id="3.1.3.11" evidence="6"/>
<dbReference type="Pfam" id="PF00316">
    <property type="entry name" value="FBPase"/>
    <property type="match status" value="1"/>
</dbReference>
<evidence type="ECO:0000256" key="5">
    <source>
        <dbReference type="ARBA" id="ARBA00011881"/>
    </source>
</evidence>
<dbReference type="PANTHER" id="PTHR11556">
    <property type="entry name" value="FRUCTOSE-1,6-BISPHOSPHATASE-RELATED"/>
    <property type="match status" value="1"/>
</dbReference>
<feature type="domain" description="Fructose-1-6-bisphosphatase class 1 C-terminal" evidence="14">
    <location>
        <begin position="295"/>
        <end position="421"/>
    </location>
</feature>
<name>A0AAX4P180_9CHLO</name>
<keyword evidence="10 12" id="KW-0119">Carbohydrate metabolism</keyword>
<dbReference type="GO" id="GO:0006000">
    <property type="term" value="P:fructose metabolic process"/>
    <property type="evidence" value="ECO:0007669"/>
    <property type="project" value="TreeGrafter"/>
</dbReference>
<dbReference type="GO" id="GO:0005986">
    <property type="term" value="P:sucrose biosynthetic process"/>
    <property type="evidence" value="ECO:0007669"/>
    <property type="project" value="TreeGrafter"/>
</dbReference>
<dbReference type="InterPro" id="IPR020548">
    <property type="entry name" value="Fructose_bisphosphatase_AS"/>
</dbReference>
<dbReference type="Gene3D" id="3.30.540.10">
    <property type="entry name" value="Fructose-1,6-Bisphosphatase, subunit A, domain 1"/>
    <property type="match status" value="1"/>
</dbReference>
<dbReference type="InterPro" id="IPR028343">
    <property type="entry name" value="FBPtase"/>
</dbReference>
<dbReference type="InterPro" id="IPR033391">
    <property type="entry name" value="FBPase_N"/>
</dbReference>
<dbReference type="NCBIfam" id="NF006778">
    <property type="entry name" value="PRK09293.1-1"/>
    <property type="match status" value="1"/>
</dbReference>
<proteinExistence type="inferred from homology"/>
<keyword evidence="7" id="KW-0479">Metal-binding</keyword>
<evidence type="ECO:0000256" key="4">
    <source>
        <dbReference type="ARBA" id="ARBA00010941"/>
    </source>
</evidence>
<feature type="domain" description="Fructose-1-6-bisphosphatase class I N-terminal" evidence="13">
    <location>
        <begin position="84"/>
        <end position="290"/>
    </location>
</feature>
<keyword evidence="8 12" id="KW-0378">Hydrolase</keyword>
<dbReference type="PIRSF" id="PIRSF500210">
    <property type="entry name" value="FBPtase"/>
    <property type="match status" value="1"/>
</dbReference>
<evidence type="ECO:0000256" key="9">
    <source>
        <dbReference type="ARBA" id="ARBA00022842"/>
    </source>
</evidence>
<evidence type="ECO:0000256" key="6">
    <source>
        <dbReference type="ARBA" id="ARBA00013093"/>
    </source>
</evidence>
<evidence type="ECO:0000313" key="15">
    <source>
        <dbReference type="EMBL" id="WZN59801.1"/>
    </source>
</evidence>
<evidence type="ECO:0000256" key="10">
    <source>
        <dbReference type="ARBA" id="ARBA00023277"/>
    </source>
</evidence>
<comment type="cofactor">
    <cofactor evidence="2">
        <name>Mg(2+)</name>
        <dbReference type="ChEBI" id="CHEBI:18420"/>
    </cofactor>
</comment>
<organism evidence="15 16">
    <name type="scientific">Chloropicon roscoffensis</name>
    <dbReference type="NCBI Taxonomy" id="1461544"/>
    <lineage>
        <taxon>Eukaryota</taxon>
        <taxon>Viridiplantae</taxon>
        <taxon>Chlorophyta</taxon>
        <taxon>Chloropicophyceae</taxon>
        <taxon>Chloropicales</taxon>
        <taxon>Chloropicaceae</taxon>
        <taxon>Chloropicon</taxon>
    </lineage>
</organism>
<evidence type="ECO:0000256" key="11">
    <source>
        <dbReference type="ARBA" id="ARBA00032973"/>
    </source>
</evidence>
<comment type="catalytic activity">
    <reaction evidence="1">
        <text>beta-D-fructose 1,6-bisphosphate + H2O = beta-D-fructose 6-phosphate + phosphate</text>
        <dbReference type="Rhea" id="RHEA:11064"/>
        <dbReference type="ChEBI" id="CHEBI:15377"/>
        <dbReference type="ChEBI" id="CHEBI:32966"/>
        <dbReference type="ChEBI" id="CHEBI:43474"/>
        <dbReference type="ChEBI" id="CHEBI:57634"/>
        <dbReference type="EC" id="3.1.3.11"/>
    </reaction>
</comment>
<evidence type="ECO:0000256" key="12">
    <source>
        <dbReference type="RuleBase" id="RU000508"/>
    </source>
</evidence>
<evidence type="ECO:0000256" key="7">
    <source>
        <dbReference type="ARBA" id="ARBA00022723"/>
    </source>
</evidence>
<dbReference type="PROSITE" id="PS00124">
    <property type="entry name" value="FBPASE"/>
    <property type="match status" value="1"/>
</dbReference>
<dbReference type="GO" id="GO:0005829">
    <property type="term" value="C:cytosol"/>
    <property type="evidence" value="ECO:0007669"/>
    <property type="project" value="TreeGrafter"/>
</dbReference>
<dbReference type="PIRSF" id="PIRSF000904">
    <property type="entry name" value="FBPtase_SBPase"/>
    <property type="match status" value="1"/>
</dbReference>
<accession>A0AAX4P180</accession>
<evidence type="ECO:0000256" key="3">
    <source>
        <dbReference type="ARBA" id="ARBA00005215"/>
    </source>
</evidence>
<comment type="similarity">
    <text evidence="4 12">Belongs to the FBPase class 1 family.</text>
</comment>
<comment type="subunit">
    <text evidence="5">Homotetramer.</text>
</comment>
<comment type="pathway">
    <text evidence="3">Carbohydrate biosynthesis; Calvin cycle.</text>
</comment>
<dbReference type="PANTHER" id="PTHR11556:SF1">
    <property type="entry name" value="FRUCTOSE-BISPHOSPHATASE"/>
    <property type="match status" value="1"/>
</dbReference>
<evidence type="ECO:0000256" key="2">
    <source>
        <dbReference type="ARBA" id="ARBA00001946"/>
    </source>
</evidence>
<protein>
    <recommendedName>
        <fullName evidence="6">fructose-bisphosphatase</fullName>
        <ecNumber evidence="6">3.1.3.11</ecNumber>
    </recommendedName>
    <alternativeName>
        <fullName evidence="11">D-fructose-1,6-bisphosphate 1-phosphohydrolase</fullName>
    </alternativeName>
</protein>
<dbReference type="GO" id="GO:0006002">
    <property type="term" value="P:fructose 6-phosphate metabolic process"/>
    <property type="evidence" value="ECO:0007669"/>
    <property type="project" value="TreeGrafter"/>
</dbReference>
<dbReference type="SUPFAM" id="SSF56655">
    <property type="entry name" value="Carbohydrate phosphatase"/>
    <property type="match status" value="1"/>
</dbReference>
<sequence>MKSTLIKPSSMMKTQTNAKAAGASVARAAVGRPSGSAGASLSSSSVAKNVACRAAGKGNMNANAAVSLSPSSMAVQEDQVGTTTFTTWLLKQEMKGNVTNELAVVLNSIALACKQISSLVTRAGLQGMTGLAGDTNESGEDQKKLDVISNDIFSECLKTCGRTGTIASEEEDVPVAIDQTYSGDYVVCFDPLDGSSNIDAGISVGSIFGIFEPNEECNLEGKNIVTESTDGDDLDISQQEALLHCCRPGKDLLSAGYVMYSSSTVLVLTVGDGVYGFTLDTLIGDFVLSHNNIKIPESGKIYSFNEGNLKGWSDGLKEYMDFVKDGDKPYSSRYIGSLVGDFHRTMLYGGVYGYPGDVRNKNGKLRLLYECAPMSFLAEQAGGKGSTGMGRVLDIVPEQVHQRCPLFIGSTKEVEIIEKFLE</sequence>
<dbReference type="Pfam" id="PF18913">
    <property type="entry name" value="FBPase_C"/>
    <property type="match status" value="1"/>
</dbReference>
<evidence type="ECO:0000313" key="16">
    <source>
        <dbReference type="Proteomes" id="UP001472866"/>
    </source>
</evidence>
<dbReference type="CDD" id="cd00354">
    <property type="entry name" value="FBPase"/>
    <property type="match status" value="1"/>
</dbReference>
<evidence type="ECO:0000259" key="14">
    <source>
        <dbReference type="Pfam" id="PF18913"/>
    </source>
</evidence>
<evidence type="ECO:0000259" key="13">
    <source>
        <dbReference type="Pfam" id="PF00316"/>
    </source>
</evidence>
<keyword evidence="9" id="KW-0460">Magnesium</keyword>
<evidence type="ECO:0000256" key="1">
    <source>
        <dbReference type="ARBA" id="ARBA00001273"/>
    </source>
</evidence>
<dbReference type="GO" id="GO:0046872">
    <property type="term" value="F:metal ion binding"/>
    <property type="evidence" value="ECO:0007669"/>
    <property type="project" value="UniProtKB-KW"/>
</dbReference>
<dbReference type="HAMAP" id="MF_01855">
    <property type="entry name" value="FBPase_class1"/>
    <property type="match status" value="1"/>
</dbReference>
<dbReference type="GO" id="GO:0042132">
    <property type="term" value="F:fructose 1,6-bisphosphate 1-phosphatase activity"/>
    <property type="evidence" value="ECO:0007669"/>
    <property type="project" value="UniProtKB-EC"/>
</dbReference>
<reference evidence="15 16" key="1">
    <citation type="submission" date="2024-03" db="EMBL/GenBank/DDBJ databases">
        <title>Complete genome sequence of the green alga Chloropicon roscoffensis RCC1871.</title>
        <authorList>
            <person name="Lemieux C."/>
            <person name="Pombert J.-F."/>
            <person name="Otis C."/>
            <person name="Turmel M."/>
        </authorList>
    </citation>
    <scope>NUCLEOTIDE SEQUENCE [LARGE SCALE GENOMIC DNA]</scope>
    <source>
        <strain evidence="15 16">RCC1871</strain>
    </source>
</reference>
<dbReference type="Gene3D" id="3.40.190.80">
    <property type="match status" value="1"/>
</dbReference>
<dbReference type="PRINTS" id="PR00115">
    <property type="entry name" value="F16BPHPHTASE"/>
</dbReference>
<dbReference type="InterPro" id="IPR000146">
    <property type="entry name" value="FBPase_class-1"/>
</dbReference>
<dbReference type="InterPro" id="IPR044015">
    <property type="entry name" value="FBPase_C_dom"/>
</dbReference>
<gene>
    <name evidence="15" type="ORF">HKI87_02g13280</name>
</gene>
<dbReference type="GO" id="GO:0006094">
    <property type="term" value="P:gluconeogenesis"/>
    <property type="evidence" value="ECO:0007669"/>
    <property type="project" value="TreeGrafter"/>
</dbReference>
<dbReference type="AlphaFoldDB" id="A0AAX4P180"/>
<keyword evidence="16" id="KW-1185">Reference proteome</keyword>
<dbReference type="Proteomes" id="UP001472866">
    <property type="component" value="Chromosome 02"/>
</dbReference>
<dbReference type="GO" id="GO:0030388">
    <property type="term" value="P:fructose 1,6-bisphosphate metabolic process"/>
    <property type="evidence" value="ECO:0007669"/>
    <property type="project" value="UniProtKB-ARBA"/>
</dbReference>
<dbReference type="EMBL" id="CP151502">
    <property type="protein sequence ID" value="WZN59801.1"/>
    <property type="molecule type" value="Genomic_DNA"/>
</dbReference>